<feature type="transmembrane region" description="Helical" evidence="1">
    <location>
        <begin position="12"/>
        <end position="32"/>
    </location>
</feature>
<dbReference type="EMBL" id="BOPO01000101">
    <property type="protein sequence ID" value="GIL29622.1"/>
    <property type="molecule type" value="Genomic_DNA"/>
</dbReference>
<keyword evidence="3" id="KW-1185">Reference proteome</keyword>
<keyword evidence="1" id="KW-1133">Transmembrane helix</keyword>
<dbReference type="AlphaFoldDB" id="A0A8J4AH67"/>
<proteinExistence type="predicted"/>
<gene>
    <name evidence="2" type="ORF">NUM_48760</name>
</gene>
<name>A0A8J4AH67_9ACTN</name>
<keyword evidence="1" id="KW-0472">Membrane</keyword>
<sequence>MSGHAGGEIAGAIGISLVVASVLTTLIWQFGATIRARAALAREQEYRRLAEKSVAAQEAAEQRLGELTDRLGDIRTRVDSLDRILKQVD</sequence>
<evidence type="ECO:0000256" key="1">
    <source>
        <dbReference type="SAM" id="Phobius"/>
    </source>
</evidence>
<evidence type="ECO:0000313" key="2">
    <source>
        <dbReference type="EMBL" id="GIL29622.1"/>
    </source>
</evidence>
<dbReference type="Proteomes" id="UP000614996">
    <property type="component" value="Unassembled WGS sequence"/>
</dbReference>
<keyword evidence="1" id="KW-0812">Transmembrane</keyword>
<protein>
    <submittedName>
        <fullName evidence="2">Uncharacterized protein</fullName>
    </submittedName>
</protein>
<evidence type="ECO:0000313" key="3">
    <source>
        <dbReference type="Proteomes" id="UP000614996"/>
    </source>
</evidence>
<reference evidence="3" key="1">
    <citation type="journal article" date="2021" name="Int. J. Syst. Evol. Microbiol.">
        <title>Actinocatenispora comari sp. nov., an endophytic actinomycete isolated from aerial parts of Comarum salesowianum.</title>
        <authorList>
            <person name="Oyunbileg N."/>
            <person name="Iizaka Y."/>
            <person name="Hamada M."/>
            <person name="Davaapurev B.O."/>
            <person name="Fukumoto A."/>
            <person name="Tsetseg B."/>
            <person name="Kato F."/>
            <person name="Tamura T."/>
            <person name="Batkhuu J."/>
            <person name="Anzai Y."/>
        </authorList>
    </citation>
    <scope>NUCLEOTIDE SEQUENCE [LARGE SCALE GENOMIC DNA]</scope>
    <source>
        <strain evidence="3">NUM-2625</strain>
    </source>
</reference>
<comment type="caution">
    <text evidence="2">The sequence shown here is derived from an EMBL/GenBank/DDBJ whole genome shotgun (WGS) entry which is preliminary data.</text>
</comment>
<accession>A0A8J4AH67</accession>
<dbReference type="RefSeq" id="WP_207127299.1">
    <property type="nucleotide sequence ID" value="NZ_BOPO01000101.1"/>
</dbReference>
<organism evidence="2 3">
    <name type="scientific">Actinocatenispora comari</name>
    <dbReference type="NCBI Taxonomy" id="2807577"/>
    <lineage>
        <taxon>Bacteria</taxon>
        <taxon>Bacillati</taxon>
        <taxon>Actinomycetota</taxon>
        <taxon>Actinomycetes</taxon>
        <taxon>Micromonosporales</taxon>
        <taxon>Micromonosporaceae</taxon>
        <taxon>Actinocatenispora</taxon>
    </lineage>
</organism>